<dbReference type="GeneID" id="61110045"/>
<dbReference type="EMBL" id="AZSI01000012">
    <property type="protein sequence ID" value="KEY63272.1"/>
    <property type="molecule type" value="Genomic_DNA"/>
</dbReference>
<dbReference type="Proteomes" id="UP000028401">
    <property type="component" value="Unassembled WGS sequence"/>
</dbReference>
<dbReference type="InterPro" id="IPR029069">
    <property type="entry name" value="HotDog_dom_sf"/>
</dbReference>
<accession>A0A084AD93</accession>
<evidence type="ECO:0000313" key="1">
    <source>
        <dbReference type="EMBL" id="KEY63272.1"/>
    </source>
</evidence>
<dbReference type="RefSeq" id="WP_021037699.1">
    <property type="nucleotide sequence ID" value="NZ_AZSI01000012.1"/>
</dbReference>
<dbReference type="PATRIC" id="fig|1415168.3.peg.630"/>
<gene>
    <name evidence="1" type="ORF">U725_00595</name>
</gene>
<protein>
    <recommendedName>
        <fullName evidence="3">MaoC-like domain-containing protein</fullName>
    </recommendedName>
</protein>
<comment type="caution">
    <text evidence="1">The sequence shown here is derived from an EMBL/GenBank/DDBJ whole genome shotgun (WGS) entry which is preliminary data.</text>
</comment>
<dbReference type="AlphaFoldDB" id="A0A084AD93"/>
<name>A0A084AD93_LACLC</name>
<proteinExistence type="predicted"/>
<reference evidence="1 2" key="1">
    <citation type="submission" date="2014-06" db="EMBL/GenBank/DDBJ databases">
        <title>Draft genome sequence of the putrescine producing strain Lactococcus lactis subsp cremoris GE214.</title>
        <authorList>
            <person name="Ladero V."/>
            <person name="Linares D.M."/>
            <person name="del Rio B."/>
            <person name="Mayo B."/>
            <person name="Martin M.C."/>
            <person name="Fernandez M."/>
            <person name="Alvarez M.A."/>
        </authorList>
    </citation>
    <scope>NUCLEOTIDE SEQUENCE [LARGE SCALE GENOMIC DNA]</scope>
    <source>
        <strain evidence="1 2">GE214</strain>
    </source>
</reference>
<evidence type="ECO:0008006" key="3">
    <source>
        <dbReference type="Google" id="ProtNLM"/>
    </source>
</evidence>
<evidence type="ECO:0000313" key="2">
    <source>
        <dbReference type="Proteomes" id="UP000028401"/>
    </source>
</evidence>
<sequence>MKIYKQINERDLVNYLKISYDTNPLHSLEQPIIPGNLLLYLLEKMYQKTYQEQLTYLKVTFFSPAVLQEILCFDFNQKTFQINDTNQKMILKGVWNK</sequence>
<organism evidence="1 2">
    <name type="scientific">Lactococcus cremoris subsp. cremoris GE214</name>
    <dbReference type="NCBI Taxonomy" id="1415168"/>
    <lineage>
        <taxon>Bacteria</taxon>
        <taxon>Bacillati</taxon>
        <taxon>Bacillota</taxon>
        <taxon>Bacilli</taxon>
        <taxon>Lactobacillales</taxon>
        <taxon>Streptococcaceae</taxon>
        <taxon>Lactococcus</taxon>
        <taxon>Lactococcus cremoris subsp. cremoris</taxon>
    </lineage>
</organism>
<dbReference type="SUPFAM" id="SSF54637">
    <property type="entry name" value="Thioesterase/thiol ester dehydrase-isomerase"/>
    <property type="match status" value="1"/>
</dbReference>